<evidence type="ECO:0000313" key="8">
    <source>
        <dbReference type="Proteomes" id="UP000276301"/>
    </source>
</evidence>
<dbReference type="InterPro" id="IPR002661">
    <property type="entry name" value="Ribosome_recyc_fac"/>
</dbReference>
<evidence type="ECO:0000256" key="5">
    <source>
        <dbReference type="HAMAP-Rule" id="MF_00040"/>
    </source>
</evidence>
<dbReference type="InterPro" id="IPR036191">
    <property type="entry name" value="RRF_sf"/>
</dbReference>
<keyword evidence="3 5" id="KW-0963">Cytoplasm</keyword>
<reference evidence="7 8" key="1">
    <citation type="submission" date="2018-10" db="EMBL/GenBank/DDBJ databases">
        <title>Anaerotruncus faecis sp. nov., isolated from human feces.</title>
        <authorList>
            <person name="Wang Y.-J."/>
        </authorList>
    </citation>
    <scope>NUCLEOTIDE SEQUENCE [LARGE SCALE GENOMIC DNA]</scope>
    <source>
        <strain evidence="7 8">22A2-44</strain>
    </source>
</reference>
<gene>
    <name evidence="5" type="primary">frr</name>
    <name evidence="7" type="ORF">D4A47_00720</name>
</gene>
<dbReference type="FunFam" id="1.10.132.20:FF:000001">
    <property type="entry name" value="Ribosome-recycling factor"/>
    <property type="match status" value="1"/>
</dbReference>
<dbReference type="Proteomes" id="UP000276301">
    <property type="component" value="Unassembled WGS sequence"/>
</dbReference>
<name>A0A498CU88_9FIRM</name>
<comment type="subcellular location">
    <subcellularLocation>
        <location evidence="1 5">Cytoplasm</location>
    </subcellularLocation>
</comment>
<evidence type="ECO:0000259" key="6">
    <source>
        <dbReference type="Pfam" id="PF01765"/>
    </source>
</evidence>
<dbReference type="Gene3D" id="3.30.1360.40">
    <property type="match status" value="1"/>
</dbReference>
<evidence type="ECO:0000313" key="7">
    <source>
        <dbReference type="EMBL" id="RLL14539.1"/>
    </source>
</evidence>
<organism evidence="7 8">
    <name type="scientific">Anaerotruncus massiliensis</name>
    <name type="common">ex Liu et al. 2021</name>
    <dbReference type="NCBI Taxonomy" id="2321404"/>
    <lineage>
        <taxon>Bacteria</taxon>
        <taxon>Bacillati</taxon>
        <taxon>Bacillota</taxon>
        <taxon>Clostridia</taxon>
        <taxon>Eubacteriales</taxon>
        <taxon>Oscillospiraceae</taxon>
        <taxon>Anaerotruncus</taxon>
    </lineage>
</organism>
<comment type="caution">
    <text evidence="7">The sequence shown here is derived from an EMBL/GenBank/DDBJ whole genome shotgun (WGS) entry which is preliminary data.</text>
</comment>
<dbReference type="SUPFAM" id="SSF55194">
    <property type="entry name" value="Ribosome recycling factor, RRF"/>
    <property type="match status" value="1"/>
</dbReference>
<dbReference type="EMBL" id="RCHT01000001">
    <property type="protein sequence ID" value="RLL14539.1"/>
    <property type="molecule type" value="Genomic_DNA"/>
</dbReference>
<dbReference type="RefSeq" id="WP_121585636.1">
    <property type="nucleotide sequence ID" value="NZ_DBFSDP010000177.1"/>
</dbReference>
<keyword evidence="4 5" id="KW-0648">Protein biosynthesis</keyword>
<dbReference type="PANTHER" id="PTHR20982">
    <property type="entry name" value="RIBOSOME RECYCLING FACTOR"/>
    <property type="match status" value="1"/>
</dbReference>
<dbReference type="NCBIfam" id="TIGR00496">
    <property type="entry name" value="frr"/>
    <property type="match status" value="1"/>
</dbReference>
<dbReference type="AlphaFoldDB" id="A0A498CU88"/>
<evidence type="ECO:0000256" key="2">
    <source>
        <dbReference type="ARBA" id="ARBA00005912"/>
    </source>
</evidence>
<dbReference type="PANTHER" id="PTHR20982:SF3">
    <property type="entry name" value="MITOCHONDRIAL RIBOSOME RECYCLING FACTOR PSEUDO 1"/>
    <property type="match status" value="1"/>
</dbReference>
<keyword evidence="8" id="KW-1185">Reference proteome</keyword>
<comment type="function">
    <text evidence="5">Responsible for the release of ribosomes from messenger RNA at the termination of protein biosynthesis. May increase the efficiency of translation by recycling ribosomes from one round of translation to another.</text>
</comment>
<dbReference type="Gene3D" id="1.10.132.20">
    <property type="entry name" value="Ribosome-recycling factor"/>
    <property type="match status" value="1"/>
</dbReference>
<dbReference type="Pfam" id="PF01765">
    <property type="entry name" value="RRF"/>
    <property type="match status" value="1"/>
</dbReference>
<evidence type="ECO:0000256" key="3">
    <source>
        <dbReference type="ARBA" id="ARBA00022490"/>
    </source>
</evidence>
<feature type="domain" description="Ribosome recycling factor" evidence="6">
    <location>
        <begin position="20"/>
        <end position="182"/>
    </location>
</feature>
<protein>
    <recommendedName>
        <fullName evidence="5">Ribosome-recycling factor</fullName>
        <shortName evidence="5">RRF</shortName>
    </recommendedName>
    <alternativeName>
        <fullName evidence="5">Ribosome-releasing factor</fullName>
    </alternativeName>
</protein>
<proteinExistence type="inferred from homology"/>
<accession>A0A498CU88</accession>
<evidence type="ECO:0000256" key="1">
    <source>
        <dbReference type="ARBA" id="ARBA00004496"/>
    </source>
</evidence>
<dbReference type="CDD" id="cd00520">
    <property type="entry name" value="RRF"/>
    <property type="match status" value="1"/>
</dbReference>
<dbReference type="GO" id="GO:0005737">
    <property type="term" value="C:cytoplasm"/>
    <property type="evidence" value="ECO:0007669"/>
    <property type="project" value="UniProtKB-SubCell"/>
</dbReference>
<dbReference type="InterPro" id="IPR023584">
    <property type="entry name" value="Ribosome_recyc_fac_dom"/>
</dbReference>
<dbReference type="GO" id="GO:0043023">
    <property type="term" value="F:ribosomal large subunit binding"/>
    <property type="evidence" value="ECO:0007669"/>
    <property type="project" value="TreeGrafter"/>
</dbReference>
<comment type="similarity">
    <text evidence="2 5">Belongs to the RRF family.</text>
</comment>
<dbReference type="HAMAP" id="MF_00040">
    <property type="entry name" value="RRF"/>
    <property type="match status" value="1"/>
</dbReference>
<dbReference type="FunFam" id="3.30.1360.40:FF:000001">
    <property type="entry name" value="Ribosome-recycling factor"/>
    <property type="match status" value="1"/>
</dbReference>
<sequence length="184" mass="20855">MNERLNPYNEKMEKTIRVLEGEFATIRAGRANPAVLDKITVDYYGTPTPVQAMAAISVAEARILVIQPWDKSTLKPIEKAIQASDIGINPTNDGSVIRIVFPPLTEERRKEICKQIKKQGEEAKVAIRAIRRDANEKFKALKKSSEISEDDQKDLEEATQKMTDKFCKRIDEIAAKKEKEILEI</sequence>
<dbReference type="GO" id="GO:0006415">
    <property type="term" value="P:translational termination"/>
    <property type="evidence" value="ECO:0007669"/>
    <property type="project" value="UniProtKB-UniRule"/>
</dbReference>
<evidence type="ECO:0000256" key="4">
    <source>
        <dbReference type="ARBA" id="ARBA00022917"/>
    </source>
</evidence>